<keyword evidence="3" id="KW-1185">Reference proteome</keyword>
<evidence type="ECO:0000313" key="3">
    <source>
        <dbReference type="Proteomes" id="UP000198790"/>
    </source>
</evidence>
<organism evidence="2 3">
    <name type="scientific">Algoriphagus aquimarinus</name>
    <dbReference type="NCBI Taxonomy" id="237018"/>
    <lineage>
        <taxon>Bacteria</taxon>
        <taxon>Pseudomonadati</taxon>
        <taxon>Bacteroidota</taxon>
        <taxon>Cytophagia</taxon>
        <taxon>Cytophagales</taxon>
        <taxon>Cyclobacteriaceae</taxon>
        <taxon>Algoriphagus</taxon>
    </lineage>
</organism>
<protein>
    <submittedName>
        <fullName evidence="2">Uncharacterized protein</fullName>
    </submittedName>
</protein>
<dbReference type="Proteomes" id="UP000198790">
    <property type="component" value="Unassembled WGS sequence"/>
</dbReference>
<proteinExistence type="predicted"/>
<keyword evidence="1" id="KW-0812">Transmembrane</keyword>
<keyword evidence="1" id="KW-1133">Transmembrane helix</keyword>
<dbReference type="STRING" id="237018.SAMN04489723_108178"/>
<name>A0A1I1AJ72_9BACT</name>
<evidence type="ECO:0000256" key="1">
    <source>
        <dbReference type="SAM" id="Phobius"/>
    </source>
</evidence>
<evidence type="ECO:0000313" key="2">
    <source>
        <dbReference type="EMBL" id="SFB38071.1"/>
    </source>
</evidence>
<reference evidence="2 3" key="1">
    <citation type="submission" date="2016-10" db="EMBL/GenBank/DDBJ databases">
        <authorList>
            <person name="de Groot N.N."/>
        </authorList>
    </citation>
    <scope>NUCLEOTIDE SEQUENCE [LARGE SCALE GENOMIC DNA]</scope>
    <source>
        <strain evidence="2 3">DSM 23399</strain>
    </source>
</reference>
<accession>A0A1I1AJ72</accession>
<dbReference type="AlphaFoldDB" id="A0A1I1AJ72"/>
<dbReference type="RefSeq" id="WP_092897879.1">
    <property type="nucleotide sequence ID" value="NZ_CAXBKE010000035.1"/>
</dbReference>
<dbReference type="EMBL" id="FOKK01000008">
    <property type="protein sequence ID" value="SFB38071.1"/>
    <property type="molecule type" value="Genomic_DNA"/>
</dbReference>
<gene>
    <name evidence="2" type="ORF">SAMN04489723_108178</name>
</gene>
<sequence>MENWKDDILSSMKGADRADVPAGAFHKIEQQIKAQKQKQLSPMRWLAVAASISAVVIGNLFFIMNYEQESTSVASDDAYPALVTDFNIYGNE</sequence>
<keyword evidence="1" id="KW-0472">Membrane</keyword>
<feature type="transmembrane region" description="Helical" evidence="1">
    <location>
        <begin position="45"/>
        <end position="64"/>
    </location>
</feature>